<comment type="similarity">
    <text evidence="2 6">Belongs to the DP1 family.</text>
</comment>
<evidence type="ECO:0000256" key="1">
    <source>
        <dbReference type="ARBA" id="ARBA00004141"/>
    </source>
</evidence>
<feature type="transmembrane region" description="Helical" evidence="7">
    <location>
        <begin position="52"/>
        <end position="73"/>
    </location>
</feature>
<accession>A0A644F3K2</accession>
<dbReference type="InterPro" id="IPR004345">
    <property type="entry name" value="TB2_DP1_HVA22"/>
</dbReference>
<evidence type="ECO:0000256" key="4">
    <source>
        <dbReference type="ARBA" id="ARBA00022989"/>
    </source>
</evidence>
<sequence>MDLPSVVRAVRGLIFLAVPAYKSYCLIRLLCNEYQEDDEMPTDLAARIQDASAFWIAFALSMAAEYVLDQFFLWVPYYELFKSLYFYWLGQHDFSCALLLYRVFICPPLQDSYAKIQKKIASPFEALEWVKAEVAKKVTKFTPSEAAT</sequence>
<evidence type="ECO:0000256" key="2">
    <source>
        <dbReference type="ARBA" id="ARBA00008573"/>
    </source>
</evidence>
<organism evidence="8 9">
    <name type="scientific">Giardia intestinalis (strain ATCC 50803 / WB clone C6)</name>
    <name type="common">Giardia lamblia</name>
    <dbReference type="NCBI Taxonomy" id="184922"/>
    <lineage>
        <taxon>Eukaryota</taxon>
        <taxon>Metamonada</taxon>
        <taxon>Diplomonadida</taxon>
        <taxon>Hexamitidae</taxon>
        <taxon>Giardiinae</taxon>
        <taxon>Giardia</taxon>
    </lineage>
</organism>
<evidence type="ECO:0000256" key="5">
    <source>
        <dbReference type="ARBA" id="ARBA00023136"/>
    </source>
</evidence>
<gene>
    <name evidence="8" type="ORF">GL50803_0031339</name>
</gene>
<comment type="subcellular location">
    <subcellularLocation>
        <location evidence="1 6">Membrane</location>
        <topology evidence="1 6">Multi-pass membrane protein</topology>
    </subcellularLocation>
</comment>
<keyword evidence="5 7" id="KW-0472">Membrane</keyword>
<evidence type="ECO:0000256" key="3">
    <source>
        <dbReference type="ARBA" id="ARBA00022692"/>
    </source>
</evidence>
<keyword evidence="9" id="KW-1185">Reference proteome</keyword>
<dbReference type="Pfam" id="PF03134">
    <property type="entry name" value="TB2_DP1_HVA22"/>
    <property type="match status" value="1"/>
</dbReference>
<keyword evidence="3 7" id="KW-0812">Transmembrane</keyword>
<dbReference type="InParanoid" id="A0A644F3K2"/>
<dbReference type="EMBL" id="AACB03000003">
    <property type="protein sequence ID" value="KAE8303181.1"/>
    <property type="molecule type" value="Genomic_DNA"/>
</dbReference>
<keyword evidence="4 7" id="KW-1133">Transmembrane helix</keyword>
<feature type="transmembrane region" description="Helical" evidence="7">
    <location>
        <begin position="85"/>
        <end position="105"/>
    </location>
</feature>
<dbReference type="FunCoup" id="A0A644F3K2">
    <property type="interactions" value="2"/>
</dbReference>
<name>A0A644F3K2_GIAIC</name>
<reference evidence="8 9" key="1">
    <citation type="journal article" date="2007" name="Science">
        <title>Genomic minimalism in the early diverging intestinal parasite Giardia lamblia.</title>
        <authorList>
            <person name="Morrison H.G."/>
            <person name="McArthur A.G."/>
            <person name="Gillin F.D."/>
            <person name="Aley S.B."/>
            <person name="Adam R.D."/>
            <person name="Olsen G.J."/>
            <person name="Best A.A."/>
            <person name="Cande W.Z."/>
            <person name="Chen F."/>
            <person name="Cipriano M.J."/>
            <person name="Davids B.J."/>
            <person name="Dawson S.C."/>
            <person name="Elmendorf H.G."/>
            <person name="Hehl A.B."/>
            <person name="Holder M.E."/>
            <person name="Huse S.M."/>
            <person name="Kim U.U."/>
            <person name="Lasek-Nesselquist E."/>
            <person name="Manning G."/>
            <person name="Nigam A."/>
            <person name="Nixon J.E."/>
            <person name="Palm D."/>
            <person name="Passamaneck N.E."/>
            <person name="Prabhu A."/>
            <person name="Reich C.I."/>
            <person name="Reiner D.S."/>
            <person name="Samuelson J."/>
            <person name="Svard S.G."/>
            <person name="Sogin M.L."/>
        </authorList>
    </citation>
    <scope>NUCLEOTIDE SEQUENCE [LARGE SCALE GENOMIC DNA]</scope>
    <source>
        <strain evidence="8 9">WB C6</strain>
    </source>
</reference>
<evidence type="ECO:0000256" key="6">
    <source>
        <dbReference type="RuleBase" id="RU362006"/>
    </source>
</evidence>
<dbReference type="AlphaFoldDB" id="A0A644F3K2"/>
<dbReference type="Proteomes" id="UP000001548">
    <property type="component" value="Unassembled WGS sequence"/>
</dbReference>
<dbReference type="GO" id="GO:0016020">
    <property type="term" value="C:membrane"/>
    <property type="evidence" value="ECO:0007669"/>
    <property type="project" value="UniProtKB-SubCell"/>
</dbReference>
<evidence type="ECO:0000256" key="7">
    <source>
        <dbReference type="SAM" id="Phobius"/>
    </source>
</evidence>
<evidence type="ECO:0000313" key="8">
    <source>
        <dbReference type="EMBL" id="KAE8303181.1"/>
    </source>
</evidence>
<protein>
    <submittedName>
        <fullName evidence="8">TB2/DP1, HVA22 family protein</fullName>
    </submittedName>
</protein>
<proteinExistence type="inferred from homology"/>
<comment type="caution">
    <text evidence="8">The sequence shown here is derived from an EMBL/GenBank/DDBJ whole genome shotgun (WGS) entry which is preliminary data.</text>
</comment>
<dbReference type="PANTHER" id="PTHR12300:SF161">
    <property type="entry name" value="RECEPTOR EXPRESSION-ENHANCING PROTEIN"/>
    <property type="match status" value="1"/>
</dbReference>
<feature type="transmembrane region" description="Helical" evidence="7">
    <location>
        <begin position="12"/>
        <end position="31"/>
    </location>
</feature>
<evidence type="ECO:0000313" key="9">
    <source>
        <dbReference type="Proteomes" id="UP000001548"/>
    </source>
</evidence>
<dbReference type="PANTHER" id="PTHR12300">
    <property type="entry name" value="HVA22-LIKE PROTEINS"/>
    <property type="match status" value="1"/>
</dbReference>